<dbReference type="PANTHER" id="PTHR43839:SF3">
    <property type="entry name" value="OLIGOPEPTIDE ABC TRANSPORTER, PERMEASE PROTEIN"/>
    <property type="match status" value="1"/>
</dbReference>
<dbReference type="PROSITE" id="PS50928">
    <property type="entry name" value="ABC_TM1"/>
    <property type="match status" value="1"/>
</dbReference>
<keyword evidence="3 5" id="KW-1133">Transmembrane helix</keyword>
<dbReference type="AlphaFoldDB" id="A0A135P1N0"/>
<feature type="transmembrane region" description="Helical" evidence="5">
    <location>
        <begin position="341"/>
        <end position="361"/>
    </location>
</feature>
<evidence type="ECO:0000256" key="2">
    <source>
        <dbReference type="ARBA" id="ARBA00022692"/>
    </source>
</evidence>
<dbReference type="Proteomes" id="UP000070498">
    <property type="component" value="Unassembled WGS sequence"/>
</dbReference>
<evidence type="ECO:0000256" key="3">
    <source>
        <dbReference type="ARBA" id="ARBA00022989"/>
    </source>
</evidence>
<dbReference type="InterPro" id="IPR025966">
    <property type="entry name" value="OppC_N"/>
</dbReference>
<sequence>MSDIAITTTVRPDRAAVASQWQLIWWAFKRHRLAMAALFITIAMYIVALVPGFFAINDPVLQNARATFYPPQRVHLLDTTNGFSVGLHYYPLKLTRDPETLAAVFVEDTGKKIPIQLFGRGYEYSVLGLFNTNIHLLASTDKTRPLFLFGADRLGRDVFSRVVQGSQISLSIGLVGVFFSLLLGVVLGGISGYYGGRIDFVLQRVIDFVLSLPTIPIWLAMAAALPQGWPATLQYMMITIILSLTGWAQLARVVRGRFLSLRTEEFVAAARLDGVPERRIIFRHMLPSFSSHIIASVTLAVPAMILAETSLSFLGLGLQPPTISWGVLLREAQNIRSIATAPWLFLPGVAVVVAVMALNLLGDGLRDAADPYNK</sequence>
<dbReference type="Pfam" id="PF00528">
    <property type="entry name" value="BPD_transp_1"/>
    <property type="match status" value="1"/>
</dbReference>
<dbReference type="GO" id="GO:0055085">
    <property type="term" value="P:transmembrane transport"/>
    <property type="evidence" value="ECO:0007669"/>
    <property type="project" value="InterPro"/>
</dbReference>
<dbReference type="STRING" id="2052828.ATO67_09005"/>
<feature type="transmembrane region" description="Helical" evidence="5">
    <location>
        <begin position="205"/>
        <end position="226"/>
    </location>
</feature>
<feature type="transmembrane region" description="Helical" evidence="5">
    <location>
        <begin position="232"/>
        <end position="254"/>
    </location>
</feature>
<dbReference type="SUPFAM" id="SSF161098">
    <property type="entry name" value="MetI-like"/>
    <property type="match status" value="1"/>
</dbReference>
<proteinExistence type="inferred from homology"/>
<protein>
    <submittedName>
        <fullName evidence="7">Peptide ABC transporter permease</fullName>
    </submittedName>
</protein>
<dbReference type="Gene3D" id="1.10.3720.10">
    <property type="entry name" value="MetI-like"/>
    <property type="match status" value="1"/>
</dbReference>
<evidence type="ECO:0000313" key="8">
    <source>
        <dbReference type="Proteomes" id="UP000070498"/>
    </source>
</evidence>
<keyword evidence="8" id="KW-1185">Reference proteome</keyword>
<evidence type="ECO:0000256" key="1">
    <source>
        <dbReference type="ARBA" id="ARBA00004651"/>
    </source>
</evidence>
<evidence type="ECO:0000259" key="6">
    <source>
        <dbReference type="PROSITE" id="PS50928"/>
    </source>
</evidence>
<accession>A0A135P1N0</accession>
<comment type="caution">
    <text evidence="7">The sequence shown here is derived from an EMBL/GenBank/DDBJ whole genome shotgun (WGS) entry which is preliminary data.</text>
</comment>
<name>A0A135P1N0_9HYPH</name>
<dbReference type="Pfam" id="PF12911">
    <property type="entry name" value="OppC_N"/>
    <property type="match status" value="1"/>
</dbReference>
<dbReference type="InterPro" id="IPR000515">
    <property type="entry name" value="MetI-like"/>
</dbReference>
<dbReference type="PANTHER" id="PTHR43839">
    <property type="entry name" value="OPPC IN A BINDING PROTEIN-DEPENDENT TRANSPORT SYSTEM"/>
    <property type="match status" value="1"/>
</dbReference>
<feature type="domain" description="ABC transmembrane type-1" evidence="6">
    <location>
        <begin position="166"/>
        <end position="362"/>
    </location>
</feature>
<feature type="transmembrane region" description="Helical" evidence="5">
    <location>
        <begin position="168"/>
        <end position="193"/>
    </location>
</feature>
<reference evidence="7 8" key="1">
    <citation type="submission" date="2015-11" db="EMBL/GenBank/DDBJ databases">
        <title>Draft genome sequence of Agrobacterium sp. R89-1.</title>
        <authorList>
            <person name="Zahradnik J."/>
            <person name="Kyslikova E."/>
            <person name="Palyzova A."/>
            <person name="Kyslik P."/>
        </authorList>
    </citation>
    <scope>NUCLEOTIDE SEQUENCE [LARGE SCALE GENOMIC DNA]</scope>
    <source>
        <strain evidence="7 8">R89-1</strain>
    </source>
</reference>
<dbReference type="GO" id="GO:0005886">
    <property type="term" value="C:plasma membrane"/>
    <property type="evidence" value="ECO:0007669"/>
    <property type="project" value="UniProtKB-SubCell"/>
</dbReference>
<evidence type="ECO:0000256" key="4">
    <source>
        <dbReference type="ARBA" id="ARBA00023136"/>
    </source>
</evidence>
<feature type="transmembrane region" description="Helical" evidence="5">
    <location>
        <begin position="286"/>
        <end position="305"/>
    </location>
</feature>
<keyword evidence="4 5" id="KW-0472">Membrane</keyword>
<organism evidence="7 8">
    <name type="scientific">Agrobacterium bohemicum</name>
    <dbReference type="NCBI Taxonomy" id="2052828"/>
    <lineage>
        <taxon>Bacteria</taxon>
        <taxon>Pseudomonadati</taxon>
        <taxon>Pseudomonadota</taxon>
        <taxon>Alphaproteobacteria</taxon>
        <taxon>Hyphomicrobiales</taxon>
        <taxon>Rhizobiaceae</taxon>
        <taxon>Rhizobium/Agrobacterium group</taxon>
        <taxon>Agrobacterium</taxon>
    </lineage>
</organism>
<comment type="subcellular location">
    <subcellularLocation>
        <location evidence="1 5">Cell membrane</location>
        <topology evidence="1 5">Multi-pass membrane protein</topology>
    </subcellularLocation>
</comment>
<keyword evidence="5" id="KW-0813">Transport</keyword>
<evidence type="ECO:0000313" key="7">
    <source>
        <dbReference type="EMBL" id="KXG85325.1"/>
    </source>
</evidence>
<evidence type="ECO:0000256" key="5">
    <source>
        <dbReference type="RuleBase" id="RU363032"/>
    </source>
</evidence>
<dbReference type="CDD" id="cd06261">
    <property type="entry name" value="TM_PBP2"/>
    <property type="match status" value="1"/>
</dbReference>
<dbReference type="RefSeq" id="WP_067647124.1">
    <property type="nucleotide sequence ID" value="NZ_KQ961026.1"/>
</dbReference>
<dbReference type="InterPro" id="IPR035906">
    <property type="entry name" value="MetI-like_sf"/>
</dbReference>
<gene>
    <name evidence="7" type="ORF">ATO67_09005</name>
</gene>
<feature type="transmembrane region" description="Helical" evidence="5">
    <location>
        <begin position="33"/>
        <end position="56"/>
    </location>
</feature>
<comment type="similarity">
    <text evidence="5">Belongs to the binding-protein-dependent transport system permease family.</text>
</comment>
<keyword evidence="2 5" id="KW-0812">Transmembrane</keyword>
<dbReference type="EMBL" id="LNUW01000034">
    <property type="protein sequence ID" value="KXG85325.1"/>
    <property type="molecule type" value="Genomic_DNA"/>
</dbReference>